<dbReference type="AlphaFoldDB" id="A0A0H2ZAY1"/>
<dbReference type="PROSITE" id="PS51186">
    <property type="entry name" value="GNAT"/>
    <property type="match status" value="1"/>
</dbReference>
<accession>A0A0H2ZAY1</accession>
<dbReference type="PANTHER" id="PTHR43420">
    <property type="entry name" value="ACETYLTRANSFERASE"/>
    <property type="match status" value="1"/>
</dbReference>
<dbReference type="HOGENOM" id="CLU_013985_34_9_6"/>
<keyword evidence="2" id="KW-0012">Acyltransferase</keyword>
<dbReference type="KEGG" id="pau:PA14_35760"/>
<dbReference type="InterPro" id="IPR016181">
    <property type="entry name" value="Acyl_CoA_acyltransferase"/>
</dbReference>
<keyword evidence="1" id="KW-0808">Transferase</keyword>
<dbReference type="Pfam" id="PF00583">
    <property type="entry name" value="Acetyltransf_1"/>
    <property type="match status" value="1"/>
</dbReference>
<evidence type="ECO:0000256" key="2">
    <source>
        <dbReference type="ARBA" id="ARBA00023315"/>
    </source>
</evidence>
<dbReference type="Proteomes" id="UP000000653">
    <property type="component" value="Chromosome"/>
</dbReference>
<sequence length="154" mass="17617">MSKNSNIKLISASIDDELLLVELMKKYHLYDGIEMTDEDRLAALRPLLSSSEKGNVWIICLGSKQIGYIATCNCYSIEFRGIEVWIDEFYIDEQCRGQGFGSEILEKVKSFLKSQGAAIVHLEVDENNPKAVSFYKKSGFEFRERFVMMSHSLK</sequence>
<dbReference type="SUPFAM" id="SSF55729">
    <property type="entry name" value="Acyl-CoA N-acyltransferases (Nat)"/>
    <property type="match status" value="1"/>
</dbReference>
<proteinExistence type="predicted"/>
<dbReference type="EMBL" id="CP000438">
    <property type="protein sequence ID" value="ABJ11411.1"/>
    <property type="molecule type" value="Genomic_DNA"/>
</dbReference>
<evidence type="ECO:0000259" key="3">
    <source>
        <dbReference type="PROSITE" id="PS51186"/>
    </source>
</evidence>
<organism evidence="4 5">
    <name type="scientific">Pseudomonas aeruginosa (strain UCBPP-PA14)</name>
    <dbReference type="NCBI Taxonomy" id="208963"/>
    <lineage>
        <taxon>Bacteria</taxon>
        <taxon>Pseudomonadati</taxon>
        <taxon>Pseudomonadota</taxon>
        <taxon>Gammaproteobacteria</taxon>
        <taxon>Pseudomonadales</taxon>
        <taxon>Pseudomonadaceae</taxon>
        <taxon>Pseudomonas</taxon>
    </lineage>
</organism>
<dbReference type="BioCyc" id="PAER208963:G1G74-3001-MONOMER"/>
<dbReference type="InterPro" id="IPR050680">
    <property type="entry name" value="YpeA/RimI_acetyltransf"/>
</dbReference>
<evidence type="ECO:0000313" key="5">
    <source>
        <dbReference type="Proteomes" id="UP000000653"/>
    </source>
</evidence>
<reference evidence="4 5" key="1">
    <citation type="journal article" date="2006" name="Genome Biol.">
        <title>Genomic analysis reveals that Pseudomonas aeruginosa virulence is combinatorial.</title>
        <authorList>
            <person name="Lee D.G."/>
            <person name="Urbach J.M."/>
            <person name="Wu G."/>
            <person name="Liberati N.T."/>
            <person name="Feinbaum R.L."/>
            <person name="Miyata S."/>
            <person name="Diggins L.T."/>
            <person name="He J."/>
            <person name="Saucier M."/>
            <person name="Deziel E."/>
            <person name="Friedman L."/>
            <person name="Li L."/>
            <person name="Grills G."/>
            <person name="Montgomery K."/>
            <person name="Kucherlapati R."/>
            <person name="Rahme L.G."/>
            <person name="Ausubel F.M."/>
        </authorList>
    </citation>
    <scope>NUCLEOTIDE SEQUENCE [LARGE SCALE GENOMIC DNA]</scope>
    <source>
        <strain evidence="4 5">UCBPP-PA14</strain>
    </source>
</reference>
<evidence type="ECO:0000256" key="1">
    <source>
        <dbReference type="ARBA" id="ARBA00022679"/>
    </source>
</evidence>
<dbReference type="PANTHER" id="PTHR43420:SF12">
    <property type="entry name" value="N-ACETYLTRANSFERASE DOMAIN-CONTAINING PROTEIN"/>
    <property type="match status" value="1"/>
</dbReference>
<evidence type="ECO:0000313" key="4">
    <source>
        <dbReference type="EMBL" id="ABJ11411.1"/>
    </source>
</evidence>
<dbReference type="InterPro" id="IPR000182">
    <property type="entry name" value="GNAT_dom"/>
</dbReference>
<dbReference type="CDD" id="cd04301">
    <property type="entry name" value="NAT_SF"/>
    <property type="match status" value="1"/>
</dbReference>
<dbReference type="RefSeq" id="WP_003111044.1">
    <property type="nucleotide sequence ID" value="NC_008463.1"/>
</dbReference>
<dbReference type="Gene3D" id="3.40.630.30">
    <property type="match status" value="1"/>
</dbReference>
<protein>
    <recommendedName>
        <fullName evidence="3">N-acetyltransferase domain-containing protein</fullName>
    </recommendedName>
</protein>
<dbReference type="GO" id="GO:0016747">
    <property type="term" value="F:acyltransferase activity, transferring groups other than amino-acyl groups"/>
    <property type="evidence" value="ECO:0007669"/>
    <property type="project" value="InterPro"/>
</dbReference>
<gene>
    <name evidence="4" type="ordered locus">PA14_35760</name>
</gene>
<name>A0A0H2ZAY1_PSEAB</name>
<feature type="domain" description="N-acetyltransferase" evidence="3">
    <location>
        <begin position="7"/>
        <end position="154"/>
    </location>
</feature>